<comment type="similarity">
    <text evidence="2">Belongs to the ABC transporter superfamily.</text>
</comment>
<evidence type="ECO:0000313" key="13">
    <source>
        <dbReference type="Proteomes" id="UP001206548"/>
    </source>
</evidence>
<evidence type="ECO:0000313" key="12">
    <source>
        <dbReference type="EMBL" id="MCS4487829.1"/>
    </source>
</evidence>
<dbReference type="EMBL" id="JANUXX010000001">
    <property type="protein sequence ID" value="MCS4487829.1"/>
    <property type="molecule type" value="Genomic_DNA"/>
</dbReference>
<sequence length="470" mass="51975">MLPDEQSLDCPQISLKNVSLTYQGAKNPAFQVADISISSGECVLVTGRSGAGKSTFLHLLSGLLPDEESQLFGTIRVGRCRAGKETSKEFAHQVASTFQEPIRQFFHQKVKHELAFPAENQGLATTLIQKRLAEVADCFELTHLLERDCLTLSGGEQQRLAMAVAVMQDTPIIILDEPTSHLDAASITQLRSQIIQLKKRGKTLLIAEHMLAYLLDLADRVLYIDSGHLRYDWLPSQVLSLSSDKRKQLGLRQLDLSTCQTLLEHKIQETSPNYSSGLSIENISLFSDSQCLLSHLSVACGEIVGLVGSNGRGKSTLAQILAGTIKPKQGRIFWQSKVTKSKERLKLVSLVLQDVRLQLFTANVAEELRLGGAKKEIPIDLLSHLGLVDLLKRHPQKLSGGEQQRLMIAASLLSEKPIFIFDEPTSNLDGAQLQAFMTQVIQLKQEGKAILIISHDVELLASICDWIYRL</sequence>
<dbReference type="Proteomes" id="UP001206548">
    <property type="component" value="Unassembled WGS sequence"/>
</dbReference>
<keyword evidence="4" id="KW-1003">Cell membrane</keyword>
<evidence type="ECO:0000256" key="2">
    <source>
        <dbReference type="ARBA" id="ARBA00005417"/>
    </source>
</evidence>
<keyword evidence="8" id="KW-1278">Translocase</keyword>
<evidence type="ECO:0000256" key="5">
    <source>
        <dbReference type="ARBA" id="ARBA00022737"/>
    </source>
</evidence>
<dbReference type="SMART" id="SM00382">
    <property type="entry name" value="AAA"/>
    <property type="match status" value="2"/>
</dbReference>
<dbReference type="InterPro" id="IPR015856">
    <property type="entry name" value="ABC_transpr_CbiO/EcfA_su"/>
</dbReference>
<dbReference type="RefSeq" id="WP_259137246.1">
    <property type="nucleotide sequence ID" value="NZ_JANUXX010000001.1"/>
</dbReference>
<dbReference type="InterPro" id="IPR017871">
    <property type="entry name" value="ABC_transporter-like_CS"/>
</dbReference>
<dbReference type="Gene3D" id="3.40.50.300">
    <property type="entry name" value="P-loop containing nucleotide triphosphate hydrolases"/>
    <property type="match status" value="2"/>
</dbReference>
<keyword evidence="7 12" id="KW-0067">ATP-binding</keyword>
<evidence type="ECO:0000256" key="1">
    <source>
        <dbReference type="ARBA" id="ARBA00004202"/>
    </source>
</evidence>
<dbReference type="PANTHER" id="PTHR43553">
    <property type="entry name" value="HEAVY METAL TRANSPORTER"/>
    <property type="match status" value="1"/>
</dbReference>
<dbReference type="InterPro" id="IPR003439">
    <property type="entry name" value="ABC_transporter-like_ATP-bd"/>
</dbReference>
<evidence type="ECO:0000256" key="10">
    <source>
        <dbReference type="ARBA" id="ARBA00025157"/>
    </source>
</evidence>
<evidence type="ECO:0000256" key="7">
    <source>
        <dbReference type="ARBA" id="ARBA00022840"/>
    </source>
</evidence>
<keyword evidence="9" id="KW-0472">Membrane</keyword>
<comment type="subcellular location">
    <subcellularLocation>
        <location evidence="1">Cell membrane</location>
        <topology evidence="1">Peripheral membrane protein</topology>
    </subcellularLocation>
</comment>
<dbReference type="SUPFAM" id="SSF52540">
    <property type="entry name" value="P-loop containing nucleoside triphosphate hydrolases"/>
    <property type="match status" value="2"/>
</dbReference>
<dbReference type="GO" id="GO:0005524">
    <property type="term" value="F:ATP binding"/>
    <property type="evidence" value="ECO:0007669"/>
    <property type="project" value="UniProtKB-KW"/>
</dbReference>
<evidence type="ECO:0000256" key="9">
    <source>
        <dbReference type="ARBA" id="ARBA00023136"/>
    </source>
</evidence>
<organism evidence="12 13">
    <name type="scientific">Streptococcus sciuri</name>
    <dbReference type="NCBI Taxonomy" id="2973939"/>
    <lineage>
        <taxon>Bacteria</taxon>
        <taxon>Bacillati</taxon>
        <taxon>Bacillota</taxon>
        <taxon>Bacilli</taxon>
        <taxon>Lactobacillales</taxon>
        <taxon>Streptococcaceae</taxon>
        <taxon>Streptococcus</taxon>
    </lineage>
</organism>
<comment type="function">
    <text evidence="10">Probably part of an ABC transporter complex. Responsible for energy coupling to the transport system.</text>
</comment>
<evidence type="ECO:0000256" key="4">
    <source>
        <dbReference type="ARBA" id="ARBA00022475"/>
    </source>
</evidence>
<evidence type="ECO:0000259" key="11">
    <source>
        <dbReference type="PROSITE" id="PS50893"/>
    </source>
</evidence>
<feature type="domain" description="ABC transporter" evidence="11">
    <location>
        <begin position="267"/>
        <end position="470"/>
    </location>
</feature>
<keyword evidence="3" id="KW-0813">Transport</keyword>
<evidence type="ECO:0000256" key="3">
    <source>
        <dbReference type="ARBA" id="ARBA00022448"/>
    </source>
</evidence>
<gene>
    <name evidence="12" type="ORF">NXS10_02415</name>
</gene>
<keyword evidence="13" id="KW-1185">Reference proteome</keyword>
<dbReference type="InterPro" id="IPR003593">
    <property type="entry name" value="AAA+_ATPase"/>
</dbReference>
<dbReference type="PROSITE" id="PS00211">
    <property type="entry name" value="ABC_TRANSPORTER_1"/>
    <property type="match status" value="2"/>
</dbReference>
<proteinExistence type="inferred from homology"/>
<keyword evidence="5" id="KW-0677">Repeat</keyword>
<dbReference type="Pfam" id="PF00005">
    <property type="entry name" value="ABC_tran"/>
    <property type="match status" value="2"/>
</dbReference>
<reference evidence="12 13" key="1">
    <citation type="journal article" date="2023" name="Int. J. Syst. Evol. Microbiol.">
        <title>Streptococcus sciuri sp. nov., Staphylococcus marylandisciuri sp. nov. and Staphylococcus americanisciuri sp. nov., isolated from faeces of eastern grey squirrel (Sciurus carolinensis).</title>
        <authorList>
            <person name="Volokhov D.V."/>
            <person name="Zagorodnyaya T.A."/>
            <person name="Furtak V.A."/>
            <person name="Nattanmai G."/>
            <person name="Randall L."/>
            <person name="Jose S."/>
            <person name="Gao Y."/>
            <person name="Eisenberg T."/>
            <person name="Delmonte P."/>
            <person name="Blom J."/>
            <person name="Mitchell K.K."/>
        </authorList>
    </citation>
    <scope>NUCLEOTIDE SEQUENCE [LARGE SCALE GENOMIC DNA]</scope>
    <source>
        <strain evidence="12 13">SQ9-PEA</strain>
    </source>
</reference>
<feature type="domain" description="ABC transporter" evidence="11">
    <location>
        <begin position="13"/>
        <end position="251"/>
    </location>
</feature>
<evidence type="ECO:0000256" key="8">
    <source>
        <dbReference type="ARBA" id="ARBA00022967"/>
    </source>
</evidence>
<dbReference type="PROSITE" id="PS50893">
    <property type="entry name" value="ABC_TRANSPORTER_2"/>
    <property type="match status" value="2"/>
</dbReference>
<comment type="caution">
    <text evidence="12">The sequence shown here is derived from an EMBL/GenBank/DDBJ whole genome shotgun (WGS) entry which is preliminary data.</text>
</comment>
<name>A0ABT2F5X6_9STRE</name>
<keyword evidence="6" id="KW-0547">Nucleotide-binding</keyword>
<protein>
    <submittedName>
        <fullName evidence="12">ABC transporter ATP-binding protein</fullName>
    </submittedName>
</protein>
<evidence type="ECO:0000256" key="6">
    <source>
        <dbReference type="ARBA" id="ARBA00022741"/>
    </source>
</evidence>
<dbReference type="InterPro" id="IPR027417">
    <property type="entry name" value="P-loop_NTPase"/>
</dbReference>
<dbReference type="PANTHER" id="PTHR43553:SF23">
    <property type="entry name" value="ABC TRANSPORTER ATP-BINDING COMPONENT"/>
    <property type="match status" value="1"/>
</dbReference>
<accession>A0ABT2F5X6</accession>
<dbReference type="InterPro" id="IPR050095">
    <property type="entry name" value="ECF_ABC_transporter_ATP-bd"/>
</dbReference>
<dbReference type="CDD" id="cd03225">
    <property type="entry name" value="ABC_cobalt_CbiO_domain1"/>
    <property type="match status" value="1"/>
</dbReference>